<gene>
    <name evidence="1" type="ORF">PMAYCL1PPCAC_00729</name>
</gene>
<dbReference type="AlphaFoldDB" id="A0AAN4YZF3"/>
<feature type="non-terminal residue" evidence="1">
    <location>
        <position position="116"/>
    </location>
</feature>
<evidence type="ECO:0000313" key="2">
    <source>
        <dbReference type="Proteomes" id="UP001328107"/>
    </source>
</evidence>
<accession>A0AAN4YZF3</accession>
<dbReference type="Proteomes" id="UP001328107">
    <property type="component" value="Unassembled WGS sequence"/>
</dbReference>
<name>A0AAN4YZF3_9BILA</name>
<reference evidence="2" key="1">
    <citation type="submission" date="2022-10" db="EMBL/GenBank/DDBJ databases">
        <title>Genome assembly of Pristionchus species.</title>
        <authorList>
            <person name="Yoshida K."/>
            <person name="Sommer R.J."/>
        </authorList>
    </citation>
    <scope>NUCLEOTIDE SEQUENCE [LARGE SCALE GENOMIC DNA]</scope>
    <source>
        <strain evidence="2">RS5460</strain>
    </source>
</reference>
<proteinExistence type="predicted"/>
<sequence>MPYGNMVVGHQSLFLNAAGKRVEDGVDQRVHHDQILQNHAVLDEAVVPVMIDESKGGVEVVGRPHGNVRYHNDQGGEKDAGSELLSPQRHALRIRMQRADDVRLRELAQYRPSANF</sequence>
<dbReference type="EMBL" id="BTRK01000001">
    <property type="protein sequence ID" value="GMR30534.1"/>
    <property type="molecule type" value="Genomic_DNA"/>
</dbReference>
<keyword evidence="2" id="KW-1185">Reference proteome</keyword>
<comment type="caution">
    <text evidence="1">The sequence shown here is derived from an EMBL/GenBank/DDBJ whole genome shotgun (WGS) entry which is preliminary data.</text>
</comment>
<protein>
    <submittedName>
        <fullName evidence="1">Uncharacterized protein</fullName>
    </submittedName>
</protein>
<evidence type="ECO:0000313" key="1">
    <source>
        <dbReference type="EMBL" id="GMR30534.1"/>
    </source>
</evidence>
<organism evidence="1 2">
    <name type="scientific">Pristionchus mayeri</name>
    <dbReference type="NCBI Taxonomy" id="1317129"/>
    <lineage>
        <taxon>Eukaryota</taxon>
        <taxon>Metazoa</taxon>
        <taxon>Ecdysozoa</taxon>
        <taxon>Nematoda</taxon>
        <taxon>Chromadorea</taxon>
        <taxon>Rhabditida</taxon>
        <taxon>Rhabditina</taxon>
        <taxon>Diplogasteromorpha</taxon>
        <taxon>Diplogasteroidea</taxon>
        <taxon>Neodiplogasteridae</taxon>
        <taxon>Pristionchus</taxon>
    </lineage>
</organism>